<dbReference type="SUPFAM" id="SSF51735">
    <property type="entry name" value="NAD(P)-binding Rossmann-fold domains"/>
    <property type="match status" value="1"/>
</dbReference>
<evidence type="ECO:0000313" key="5">
    <source>
        <dbReference type="EMBL" id="MDA2811892.1"/>
    </source>
</evidence>
<dbReference type="RefSeq" id="WP_270686345.1">
    <property type="nucleotide sequence ID" value="NZ_JAQFWQ010000038.1"/>
</dbReference>
<dbReference type="SUPFAM" id="SSF48179">
    <property type="entry name" value="6-phosphogluconate dehydrogenase C-terminal domain-like"/>
    <property type="match status" value="1"/>
</dbReference>
<evidence type="ECO:0000256" key="2">
    <source>
        <dbReference type="ARBA" id="ARBA00048615"/>
    </source>
</evidence>
<dbReference type="Pfam" id="PF08125">
    <property type="entry name" value="Mannitol_dh_C"/>
    <property type="match status" value="1"/>
</dbReference>
<dbReference type="InterPro" id="IPR008927">
    <property type="entry name" value="6-PGluconate_DH-like_C_sf"/>
</dbReference>
<dbReference type="Proteomes" id="UP001527866">
    <property type="component" value="Unassembled WGS sequence"/>
</dbReference>
<gene>
    <name evidence="5" type="ORF">O4J56_14710</name>
</gene>
<dbReference type="Gene3D" id="3.40.50.720">
    <property type="entry name" value="NAD(P)-binding Rossmann-like Domain"/>
    <property type="match status" value="1"/>
</dbReference>
<proteinExistence type="predicted"/>
<dbReference type="Gene3D" id="1.10.1040.10">
    <property type="entry name" value="N-(1-d-carboxylethyl)-l-norvaline Dehydrogenase, domain 2"/>
    <property type="match status" value="1"/>
</dbReference>
<dbReference type="InterPro" id="IPR000669">
    <property type="entry name" value="Mannitol_DH"/>
</dbReference>
<name>A0ABT4U4L7_9ACTN</name>
<organism evidence="5 6">
    <name type="scientific">Nocardiopsis endophytica</name>
    <dbReference type="NCBI Taxonomy" id="3018445"/>
    <lineage>
        <taxon>Bacteria</taxon>
        <taxon>Bacillati</taxon>
        <taxon>Actinomycetota</taxon>
        <taxon>Actinomycetes</taxon>
        <taxon>Streptosporangiales</taxon>
        <taxon>Nocardiopsidaceae</taxon>
        <taxon>Nocardiopsis</taxon>
    </lineage>
</organism>
<dbReference type="Pfam" id="PF01232">
    <property type="entry name" value="Mannitol_dh"/>
    <property type="match status" value="1"/>
</dbReference>
<dbReference type="PANTHER" id="PTHR43362">
    <property type="entry name" value="MANNITOL DEHYDROGENASE DSF1-RELATED"/>
    <property type="match status" value="1"/>
</dbReference>
<comment type="caution">
    <text evidence="5">The sequence shown here is derived from an EMBL/GenBank/DDBJ whole genome shotgun (WGS) entry which is preliminary data.</text>
</comment>
<dbReference type="InterPro" id="IPR013118">
    <property type="entry name" value="Mannitol_DH_C"/>
</dbReference>
<sequence>MSGRLDAAALAAAGRTTALDRRALRTGIVHLGVGAFFRAHGAVMTEDAMLAAGEADWGVCAVTGRSPRVWEQLAPQDGLFTVSERGAGARPMRVVSPVREVLGGNGDPWAVVERIADPGTRVVTLTVTEKGYCAHPVTGRLDTGDDRVRADLDGAPPLTPVGRLARGLLLRAERDAPPVTVVSCDNLPGNGRLLASLVADFAAALPAADGERLAAWAERSAAFPDTMVDRMVPATTRADLDAVERELGLRDEAAVVAEPFSQWVVEDRFAGRRPRWEAAGAQLVADVAPWEAVKLRVLNAGHSLLAYLGLGRGHRTIAACADDEALAGAVHRFFDEEVLPGLDAPEGMDAREYAASVLRRYGNHALAHSTAKVAEDGSKKLPPRLAPTMRPVLAKGGEPRWSALVLAAWMRHVAVSGPDLQDPLAGPLRAALPEGGGARGTVTALLRSGVLPEDLAGDERVVSLVAHWYRVLSAGPGALEAEMREL</sequence>
<comment type="catalytic activity">
    <reaction evidence="2">
        <text>D-mannitol 1-phosphate + NAD(+) = beta-D-fructose 6-phosphate + NADH + H(+)</text>
        <dbReference type="Rhea" id="RHEA:19661"/>
        <dbReference type="ChEBI" id="CHEBI:15378"/>
        <dbReference type="ChEBI" id="CHEBI:57540"/>
        <dbReference type="ChEBI" id="CHEBI:57634"/>
        <dbReference type="ChEBI" id="CHEBI:57945"/>
        <dbReference type="ChEBI" id="CHEBI:61381"/>
        <dbReference type="EC" id="1.1.1.17"/>
    </reaction>
</comment>
<dbReference type="EMBL" id="JAQFWQ010000038">
    <property type="protein sequence ID" value="MDA2811892.1"/>
    <property type="molecule type" value="Genomic_DNA"/>
</dbReference>
<keyword evidence="6" id="KW-1185">Reference proteome</keyword>
<dbReference type="PRINTS" id="PR00084">
    <property type="entry name" value="MTLDHDRGNASE"/>
</dbReference>
<accession>A0ABT4U4L7</accession>
<dbReference type="InterPro" id="IPR050988">
    <property type="entry name" value="Mannitol_DH/Oxidoreductase"/>
</dbReference>
<evidence type="ECO:0000259" key="3">
    <source>
        <dbReference type="Pfam" id="PF01232"/>
    </source>
</evidence>
<protein>
    <submittedName>
        <fullName evidence="5">Mannitol dehydrogenase family protein</fullName>
    </submittedName>
</protein>
<keyword evidence="1" id="KW-0560">Oxidoreductase</keyword>
<dbReference type="InterPro" id="IPR013131">
    <property type="entry name" value="Mannitol_DH_N"/>
</dbReference>
<feature type="domain" description="Mannitol dehydrogenase N-terminal" evidence="3">
    <location>
        <begin position="27"/>
        <end position="277"/>
    </location>
</feature>
<evidence type="ECO:0000313" key="6">
    <source>
        <dbReference type="Proteomes" id="UP001527866"/>
    </source>
</evidence>
<evidence type="ECO:0000256" key="1">
    <source>
        <dbReference type="ARBA" id="ARBA00023002"/>
    </source>
</evidence>
<reference evidence="5 6" key="1">
    <citation type="submission" date="2023-01" db="EMBL/GenBank/DDBJ databases">
        <title>Draft genome sequence of Nocardiopsis sp. RSe5-2 isolated from halophytes.</title>
        <authorList>
            <person name="Duangmal K."/>
            <person name="Chantavorakit T."/>
        </authorList>
    </citation>
    <scope>NUCLEOTIDE SEQUENCE [LARGE SCALE GENOMIC DNA]</scope>
    <source>
        <strain evidence="5 6">RSe5-2</strain>
    </source>
</reference>
<evidence type="ECO:0000259" key="4">
    <source>
        <dbReference type="Pfam" id="PF08125"/>
    </source>
</evidence>
<dbReference type="InterPro" id="IPR013328">
    <property type="entry name" value="6PGD_dom2"/>
</dbReference>
<dbReference type="PANTHER" id="PTHR43362:SF1">
    <property type="entry name" value="MANNITOL DEHYDROGENASE 2-RELATED"/>
    <property type="match status" value="1"/>
</dbReference>
<feature type="domain" description="Mannitol dehydrogenase C-terminal" evidence="4">
    <location>
        <begin position="286"/>
        <end position="469"/>
    </location>
</feature>
<dbReference type="InterPro" id="IPR036291">
    <property type="entry name" value="NAD(P)-bd_dom_sf"/>
</dbReference>